<dbReference type="Gene3D" id="2.60.40.60">
    <property type="entry name" value="Cadherins"/>
    <property type="match status" value="5"/>
</dbReference>
<dbReference type="InterPro" id="IPR013517">
    <property type="entry name" value="FG-GAP"/>
</dbReference>
<dbReference type="GO" id="GO:0008305">
    <property type="term" value="C:integrin complex"/>
    <property type="evidence" value="ECO:0007669"/>
    <property type="project" value="InterPro"/>
</dbReference>
<name>A0A545TFE5_9GAMM</name>
<dbReference type="InterPro" id="IPR001343">
    <property type="entry name" value="Hemolysn_Ca-bd"/>
</dbReference>
<dbReference type="Pfam" id="PF00028">
    <property type="entry name" value="Cadherin"/>
    <property type="match status" value="1"/>
</dbReference>
<feature type="domain" description="Cadherin" evidence="6">
    <location>
        <begin position="599"/>
        <end position="696"/>
    </location>
</feature>
<dbReference type="Pfam" id="PF17963">
    <property type="entry name" value="Big_9"/>
    <property type="match status" value="4"/>
</dbReference>
<organism evidence="7 8">
    <name type="scientific">Exilibacterium tricleocarpae</name>
    <dbReference type="NCBI Taxonomy" id="2591008"/>
    <lineage>
        <taxon>Bacteria</taxon>
        <taxon>Pseudomonadati</taxon>
        <taxon>Pseudomonadota</taxon>
        <taxon>Gammaproteobacteria</taxon>
        <taxon>Cellvibrionales</taxon>
        <taxon>Cellvibrionaceae</taxon>
        <taxon>Exilibacterium</taxon>
    </lineage>
</organism>
<dbReference type="Pfam" id="PF00353">
    <property type="entry name" value="HemolysinCabind"/>
    <property type="match status" value="1"/>
</dbReference>
<keyword evidence="4" id="KW-1133">Transmembrane helix</keyword>
<dbReference type="InterPro" id="IPR018511">
    <property type="entry name" value="Hemolysin-typ_Ca-bd_CS"/>
</dbReference>
<evidence type="ECO:0000313" key="7">
    <source>
        <dbReference type="EMBL" id="TQV75943.1"/>
    </source>
</evidence>
<dbReference type="SUPFAM" id="SSF49313">
    <property type="entry name" value="Cadherin-like"/>
    <property type="match status" value="6"/>
</dbReference>
<dbReference type="PANTHER" id="PTHR24026:SF126">
    <property type="entry name" value="PROTOCADHERIN FAT 4"/>
    <property type="match status" value="1"/>
</dbReference>
<evidence type="ECO:0000256" key="3">
    <source>
        <dbReference type="ARBA" id="ARBA00022737"/>
    </source>
</evidence>
<dbReference type="SUPFAM" id="SSF69318">
    <property type="entry name" value="Integrin alpha N-terminal domain"/>
    <property type="match status" value="2"/>
</dbReference>
<keyword evidence="3" id="KW-0677">Repeat</keyword>
<dbReference type="InterPro" id="IPR015919">
    <property type="entry name" value="Cadherin-like_sf"/>
</dbReference>
<dbReference type="SMART" id="SM00736">
    <property type="entry name" value="CADG"/>
    <property type="match status" value="6"/>
</dbReference>
<evidence type="ECO:0000256" key="1">
    <source>
        <dbReference type="ARBA" id="ARBA00022692"/>
    </source>
</evidence>
<dbReference type="SMART" id="SM00112">
    <property type="entry name" value="CA"/>
    <property type="match status" value="6"/>
</dbReference>
<dbReference type="Proteomes" id="UP000319732">
    <property type="component" value="Unassembled WGS sequence"/>
</dbReference>
<keyword evidence="1" id="KW-0812">Transmembrane</keyword>
<dbReference type="InterPro" id="IPR000413">
    <property type="entry name" value="Integrin_alpha"/>
</dbReference>
<feature type="domain" description="Cadherin" evidence="6">
    <location>
        <begin position="306"/>
        <end position="405"/>
    </location>
</feature>
<evidence type="ECO:0000313" key="8">
    <source>
        <dbReference type="Proteomes" id="UP000319732"/>
    </source>
</evidence>
<protein>
    <recommendedName>
        <fullName evidence="6">Cadherin domain-containing protein</fullName>
    </recommendedName>
</protein>
<dbReference type="GO" id="GO:0005509">
    <property type="term" value="F:calcium ion binding"/>
    <property type="evidence" value="ECO:0007669"/>
    <property type="project" value="InterPro"/>
</dbReference>
<dbReference type="PANTHER" id="PTHR24026">
    <property type="entry name" value="FAT ATYPICAL CADHERIN-RELATED"/>
    <property type="match status" value="1"/>
</dbReference>
<feature type="domain" description="Cadherin" evidence="6">
    <location>
        <begin position="405"/>
        <end position="502"/>
    </location>
</feature>
<dbReference type="PROSITE" id="PS00330">
    <property type="entry name" value="HEMOLYSIN_CALCIUM"/>
    <property type="match status" value="1"/>
</dbReference>
<keyword evidence="5" id="KW-0325">Glycoprotein</keyword>
<evidence type="ECO:0000259" key="6">
    <source>
        <dbReference type="PROSITE" id="PS50268"/>
    </source>
</evidence>
<comment type="caution">
    <text evidence="7">The sequence shown here is derived from an EMBL/GenBank/DDBJ whole genome shotgun (WGS) entry which is preliminary data.</text>
</comment>
<dbReference type="InterPro" id="IPR013519">
    <property type="entry name" value="Int_alpha_beta-p"/>
</dbReference>
<gene>
    <name evidence="7" type="ORF">FKG94_15115</name>
</gene>
<dbReference type="SMART" id="SM00191">
    <property type="entry name" value="Int_alpha"/>
    <property type="match status" value="5"/>
</dbReference>
<dbReference type="GO" id="GO:0007156">
    <property type="term" value="P:homophilic cell adhesion via plasma membrane adhesion molecules"/>
    <property type="evidence" value="ECO:0007669"/>
    <property type="project" value="InterPro"/>
</dbReference>
<dbReference type="InterPro" id="IPR002126">
    <property type="entry name" value="Cadherin-like_dom"/>
</dbReference>
<dbReference type="PROSITE" id="PS50268">
    <property type="entry name" value="CADHERIN_2"/>
    <property type="match status" value="6"/>
</dbReference>
<dbReference type="Gene3D" id="2.130.10.130">
    <property type="entry name" value="Integrin alpha, N-terminal"/>
    <property type="match status" value="3"/>
</dbReference>
<dbReference type="InterPro" id="IPR028994">
    <property type="entry name" value="Integrin_alpha_N"/>
</dbReference>
<keyword evidence="8" id="KW-1185">Reference proteome</keyword>
<dbReference type="OrthoDB" id="5692762at2"/>
<feature type="domain" description="Cadherin" evidence="6">
    <location>
        <begin position="696"/>
        <end position="801"/>
    </location>
</feature>
<dbReference type="PROSITE" id="PS51470">
    <property type="entry name" value="FG_GAP"/>
    <property type="match status" value="1"/>
</dbReference>
<proteinExistence type="predicted"/>
<evidence type="ECO:0000256" key="5">
    <source>
        <dbReference type="ARBA" id="ARBA00023180"/>
    </source>
</evidence>
<reference evidence="7 8" key="1">
    <citation type="submission" date="2019-06" db="EMBL/GenBank/DDBJ databases">
        <title>Whole genome sequence for Cellvibrionaceae sp. R142.</title>
        <authorList>
            <person name="Wang G."/>
        </authorList>
    </citation>
    <scope>NUCLEOTIDE SEQUENCE [LARGE SCALE GENOMIC DNA]</scope>
    <source>
        <strain evidence="7 8">R142</strain>
    </source>
</reference>
<accession>A0A545TFE5</accession>
<evidence type="ECO:0000256" key="2">
    <source>
        <dbReference type="ARBA" id="ARBA00022729"/>
    </source>
</evidence>
<dbReference type="InterPro" id="IPR006644">
    <property type="entry name" value="Cadg"/>
</dbReference>
<feature type="domain" description="Cadherin" evidence="6">
    <location>
        <begin position="209"/>
        <end position="306"/>
    </location>
</feature>
<feature type="domain" description="Cadherin" evidence="6">
    <location>
        <begin position="502"/>
        <end position="599"/>
    </location>
</feature>
<sequence>MFKHKVPVMNYYLETSAGEASVRYELSSSQALVVQARAGEQYRVVSRHGELPDNVVAVRTDTDLEVRLDNGVHLIIEDYYVVCRNNFCGISLSEEGVPLSANEEAKKLFSGDNTIVYSHGSLEGIVLLDLLGAGFVHEPQDPPTPLALSTVDDTIDGIPQGEGGSISALGMMSLAGSGLGLIAASASSGGDSSAPPSNREAPVFTSGLGEAVVEVSVNEGEMAVYTAEATDADSGILIYSLSGTDAALFNLDANTGELTFIDAPDYENLGSNHPYSITITATDSDGLSASQNVTIGVSNVNESPVFTSGTTATVNENQTGAYTAEVMDPEGETLIYTYSLSGTDATLFTLDANTGELTFKEAPDYENLGSHHPYNIIITAMDSDGLSTTQNVTISVSNVNEGPVFTSGTTATVNENQTATYTAVATDPDGDVLTCSLGGADAALFTLDANTGELTFKEAPDYENLGSHHPYNIIITAMDSDGLSASQDVTISVSNVNEAPVFTSGTTATVNENQTAAYTAVATDPDGDVLIYSPGGADAALFNLDANTGELTFKNAPDYEGLGSHHPYNITITATDNDGLSTSQDVTISVSNVNEAPVFTSGTTATVNEHQTAAYTAEATDVDSGILIYSLSGADAALFTLDANTGELTFKNAPDHENLGSHHPYNITITAMDSDGLSASQDVTISVSNVNEAPVFTSGTTATVNENQTAAYTAEAMDPEGETLSYTYSLSGTDAVLFNIDAKTGEVTFEYAPDYENLGANHPYNITITATDSDDLSTSQDVTISVNNVMNERVELELPDVLLNSDLGFVINGVESGDSSGVFVSHAGDVNGDGFDDLIVGAFLADRNNLNNSGLTYLVYGSADGGTVELSEIENGDNNSLGIAIGGVREGNRVGLSVSAGDVNGDGYADIIFGGDRGYVVYGGNKLSNIDVSDIENAPDGKSDLGFVVSGLGAGWRVSGGGDINGDGFDDVYIGTTGNSDNYMVYGGGGLSNIDLDPYIVSDTTNADHANGIVIHGIEGDPSDSNLGRSKYGHIVGDVNGDGIDDMMFADRGDTSNTPNRSAGYVVYGGNNLSDIEFSDIAAGTGGFVIDIAGSFASVGTISTSPGDIRSAGDFNGDGFDDLIISYMFADTPNGTISGLSYVLFGGSHLSHIDLADVEQGIGGFAIYGARKNDATGRRVSSAGDINGDGLGDLFITGGRDAPNDNVDVPDSLYVVYGNDTGTVDLAAIEQGVGGFVVRPVDKFFFPGFRHDGDVNGDGFDDLLISHDSGGSDNAGTTYVIYGGQNISANVLVGTSAGETLVGSSNGDQIIAGQGDDTLIGNGGADVLSGGAGDDILAIRDTAFVSLDGGNGIDTLRFDAAIALDFTGLSDNRITDVEAIDLRYDGGNSSLTLGLSDVLNLSDSSTSSDTLRIYGSEGDAVILSDRGGRWERSVDGSETDTWVYSLGDDVLASVLVDESVTVTTLF</sequence>
<dbReference type="Pfam" id="PF01839">
    <property type="entry name" value="FG-GAP"/>
    <property type="match status" value="3"/>
</dbReference>
<dbReference type="EMBL" id="VHSG01000015">
    <property type="protein sequence ID" value="TQV75943.1"/>
    <property type="molecule type" value="Genomic_DNA"/>
</dbReference>
<evidence type="ECO:0000256" key="4">
    <source>
        <dbReference type="ARBA" id="ARBA00022989"/>
    </source>
</evidence>
<keyword evidence="2" id="KW-0732">Signal</keyword>
<dbReference type="PRINTS" id="PR01185">
    <property type="entry name" value="INTEGRINA"/>
</dbReference>
<dbReference type="CDD" id="cd11304">
    <property type="entry name" value="Cadherin_repeat"/>
    <property type="match status" value="6"/>
</dbReference>
<keyword evidence="4" id="KW-0472">Membrane</keyword>